<evidence type="ECO:0000256" key="1">
    <source>
        <dbReference type="SAM" id="MobiDB-lite"/>
    </source>
</evidence>
<reference evidence="3" key="2">
    <citation type="submission" date="2020-09" db="EMBL/GenBank/DDBJ databases">
        <authorList>
            <person name="Sun Q."/>
            <person name="Ohkuma M."/>
        </authorList>
    </citation>
    <scope>NUCLEOTIDE SEQUENCE</scope>
    <source>
        <strain evidence="3">JCM 4122</strain>
    </source>
</reference>
<feature type="region of interest" description="Disordered" evidence="1">
    <location>
        <begin position="1"/>
        <end position="29"/>
    </location>
</feature>
<proteinExistence type="predicted"/>
<dbReference type="Proteomes" id="UP000632849">
    <property type="component" value="Unassembled WGS sequence"/>
</dbReference>
<keyword evidence="2" id="KW-0472">Membrane</keyword>
<dbReference type="EMBL" id="BNBE01000001">
    <property type="protein sequence ID" value="GHF78082.1"/>
    <property type="molecule type" value="Genomic_DNA"/>
</dbReference>
<protein>
    <submittedName>
        <fullName evidence="3">Uncharacterized protein</fullName>
    </submittedName>
</protein>
<gene>
    <name evidence="3" type="ORF">GCM10017667_01810</name>
</gene>
<accession>A0A919EH84</accession>
<organism evidence="3 4">
    <name type="scientific">Streptomyces filamentosus</name>
    <name type="common">Streptomyces roseosporus</name>
    <dbReference type="NCBI Taxonomy" id="67294"/>
    <lineage>
        <taxon>Bacteria</taxon>
        <taxon>Bacillati</taxon>
        <taxon>Actinomycetota</taxon>
        <taxon>Actinomycetes</taxon>
        <taxon>Kitasatosporales</taxon>
        <taxon>Streptomycetaceae</taxon>
        <taxon>Streptomyces</taxon>
    </lineage>
</organism>
<reference evidence="3" key="1">
    <citation type="journal article" date="2014" name="Int. J. Syst. Evol. Microbiol.">
        <title>Complete genome sequence of Corynebacterium casei LMG S-19264T (=DSM 44701T), isolated from a smear-ripened cheese.</title>
        <authorList>
            <consortium name="US DOE Joint Genome Institute (JGI-PGF)"/>
            <person name="Walter F."/>
            <person name="Albersmeier A."/>
            <person name="Kalinowski J."/>
            <person name="Ruckert C."/>
        </authorList>
    </citation>
    <scope>NUCLEOTIDE SEQUENCE</scope>
    <source>
        <strain evidence="3">JCM 4122</strain>
    </source>
</reference>
<evidence type="ECO:0000313" key="3">
    <source>
        <dbReference type="EMBL" id="GHF78082.1"/>
    </source>
</evidence>
<evidence type="ECO:0000256" key="2">
    <source>
        <dbReference type="SAM" id="Phobius"/>
    </source>
</evidence>
<evidence type="ECO:0000313" key="4">
    <source>
        <dbReference type="Proteomes" id="UP000632849"/>
    </source>
</evidence>
<dbReference type="AlphaFoldDB" id="A0A919EH84"/>
<feature type="compositionally biased region" description="Low complexity" evidence="1">
    <location>
        <begin position="8"/>
        <end position="27"/>
    </location>
</feature>
<keyword evidence="2" id="KW-0812">Transmembrane</keyword>
<name>A0A919EH84_STRFL</name>
<keyword evidence="2" id="KW-1133">Transmembrane helix</keyword>
<feature type="transmembrane region" description="Helical" evidence="2">
    <location>
        <begin position="52"/>
        <end position="71"/>
    </location>
</feature>
<comment type="caution">
    <text evidence="3">The sequence shown here is derived from an EMBL/GenBank/DDBJ whole genome shotgun (WGS) entry which is preliminary data.</text>
</comment>
<sequence>MTDAQEVAAADRSADGTRSSRSRTGGTVSEEPVFVRSGWGTGRYVYNHRNPVGRALIVLAPLIVLGGLYGVRAESTWSEGELRDAVHQAVADLDGKAHYTTLAGDRGFLIAEAIQESGIGPRHNIETHKEEDGGYTVGTEDTDTEYCVRVTLTPDPEPPVVFPGIEDLLPPGPDVLAFYISHATFGEGACR</sequence>
<keyword evidence="4" id="KW-1185">Reference proteome</keyword>